<keyword evidence="1" id="KW-0670">Pyruvate</keyword>
<keyword evidence="1" id="KW-0808">Transferase</keyword>
<keyword evidence="1" id="KW-0418">Kinase</keyword>
<dbReference type="GO" id="GO:0004611">
    <property type="term" value="F:phosphoenolpyruvate carboxykinase activity"/>
    <property type="evidence" value="ECO:0007669"/>
    <property type="project" value="InterPro"/>
</dbReference>
<gene>
    <name evidence="1" type="ORF">Q604_UNBC04452G0001</name>
</gene>
<dbReference type="SUPFAM" id="SSF68923">
    <property type="entry name" value="PEP carboxykinase N-terminal domain"/>
    <property type="match status" value="1"/>
</dbReference>
<reference evidence="1" key="1">
    <citation type="submission" date="2013-12" db="EMBL/GenBank/DDBJ databases">
        <title>A Varibaculum cambriense genome reconstructed from a premature infant gut community with otherwise low bacterial novelty that shifts toward anaerobic metabolism during the third week of life.</title>
        <authorList>
            <person name="Brown C.T."/>
            <person name="Sharon I."/>
            <person name="Thomas B.C."/>
            <person name="Castelle C.J."/>
            <person name="Morowitz M.J."/>
            <person name="Banfield J.F."/>
        </authorList>
    </citation>
    <scope>NUCLEOTIDE SEQUENCE</scope>
</reference>
<proteinExistence type="predicted"/>
<accession>W1YIR2</accession>
<organism evidence="1">
    <name type="scientific">human gut metagenome</name>
    <dbReference type="NCBI Taxonomy" id="408170"/>
    <lineage>
        <taxon>unclassified sequences</taxon>
        <taxon>metagenomes</taxon>
        <taxon>organismal metagenomes</taxon>
    </lineage>
</organism>
<dbReference type="AlphaFoldDB" id="W1YIR2"/>
<evidence type="ECO:0000313" key="1">
    <source>
        <dbReference type="EMBL" id="ETJ41625.1"/>
    </source>
</evidence>
<name>W1YIR2_9ZZZZ</name>
<protein>
    <submittedName>
        <fullName evidence="1">Phosphoenolpyruvate carboxykinase (ATP)-like protein</fullName>
    </submittedName>
</protein>
<feature type="non-terminal residue" evidence="1">
    <location>
        <position position="69"/>
    </location>
</feature>
<dbReference type="GO" id="GO:0016301">
    <property type="term" value="F:kinase activity"/>
    <property type="evidence" value="ECO:0007669"/>
    <property type="project" value="UniProtKB-KW"/>
</dbReference>
<sequence>EGDIYIYSDPDYVVPGHPGGLAIFDPAHNCAMILGMRYFGEHKKGTLTLAWSLANRFDYVACHGGMKRY</sequence>
<feature type="non-terminal residue" evidence="1">
    <location>
        <position position="1"/>
    </location>
</feature>
<dbReference type="GO" id="GO:0006094">
    <property type="term" value="P:gluconeogenesis"/>
    <property type="evidence" value="ECO:0007669"/>
    <property type="project" value="InterPro"/>
</dbReference>
<comment type="caution">
    <text evidence="1">The sequence shown here is derived from an EMBL/GenBank/DDBJ whole genome shotgun (WGS) entry which is preliminary data.</text>
</comment>
<dbReference type="EMBL" id="AZMM01004452">
    <property type="protein sequence ID" value="ETJ41625.1"/>
    <property type="molecule type" value="Genomic_DNA"/>
</dbReference>
<dbReference type="GO" id="GO:0017076">
    <property type="term" value="F:purine nucleotide binding"/>
    <property type="evidence" value="ECO:0007669"/>
    <property type="project" value="InterPro"/>
</dbReference>
<dbReference type="InterPro" id="IPR008210">
    <property type="entry name" value="PEP_carboxykinase_N"/>
</dbReference>